<dbReference type="Pfam" id="PF04607">
    <property type="entry name" value="RelA_SpoT"/>
    <property type="match status" value="1"/>
</dbReference>
<evidence type="ECO:0000313" key="3">
    <source>
        <dbReference type="EMBL" id="TFC98540.1"/>
    </source>
</evidence>
<evidence type="ECO:0000259" key="2">
    <source>
        <dbReference type="SMART" id="SM00954"/>
    </source>
</evidence>
<accession>A0ABY2J112</accession>
<evidence type="ECO:0000256" key="1">
    <source>
        <dbReference type="SAM" id="MobiDB-lite"/>
    </source>
</evidence>
<feature type="region of interest" description="Disordered" evidence="1">
    <location>
        <begin position="275"/>
        <end position="298"/>
    </location>
</feature>
<feature type="compositionally biased region" description="Gly residues" evidence="1">
    <location>
        <begin position="7"/>
        <end position="19"/>
    </location>
</feature>
<feature type="domain" description="RelA/SpoT" evidence="2">
    <location>
        <begin position="88"/>
        <end position="211"/>
    </location>
</feature>
<gene>
    <name evidence="3" type="ORF">E3T28_10780</name>
</gene>
<dbReference type="InterPro" id="IPR043519">
    <property type="entry name" value="NT_sf"/>
</dbReference>
<proteinExistence type="predicted"/>
<name>A0ABY2J112_9MICO</name>
<protein>
    <submittedName>
        <fullName evidence="3">GTP pyrophosphokinase family protein</fullName>
    </submittedName>
</protein>
<feature type="compositionally biased region" description="Acidic residues" evidence="1">
    <location>
        <begin position="289"/>
        <end position="298"/>
    </location>
</feature>
<keyword evidence="4" id="KW-1185">Reference proteome</keyword>
<comment type="caution">
    <text evidence="3">The sequence shown here is derived from an EMBL/GenBank/DDBJ whole genome shotgun (WGS) entry which is preliminary data.</text>
</comment>
<dbReference type="EMBL" id="SOGQ01000054">
    <property type="protein sequence ID" value="TFC98540.1"/>
    <property type="molecule type" value="Genomic_DNA"/>
</dbReference>
<feature type="compositionally biased region" description="Low complexity" evidence="1">
    <location>
        <begin position="20"/>
        <end position="33"/>
    </location>
</feature>
<dbReference type="InterPro" id="IPR007685">
    <property type="entry name" value="RelA_SpoT"/>
</dbReference>
<dbReference type="PANTHER" id="PTHR47837">
    <property type="entry name" value="GTP PYROPHOSPHOKINASE YJBM"/>
    <property type="match status" value="1"/>
</dbReference>
<evidence type="ECO:0000313" key="4">
    <source>
        <dbReference type="Proteomes" id="UP000297853"/>
    </source>
</evidence>
<dbReference type="SUPFAM" id="SSF81301">
    <property type="entry name" value="Nucleotidyltransferase"/>
    <property type="match status" value="1"/>
</dbReference>
<reference evidence="3 4" key="1">
    <citation type="submission" date="2019-03" db="EMBL/GenBank/DDBJ databases">
        <title>Genomics of glacier-inhabiting Cryobacterium strains.</title>
        <authorList>
            <person name="Liu Q."/>
            <person name="Xin Y.-H."/>
        </authorList>
    </citation>
    <scope>NUCLEOTIDE SEQUENCE [LARGE SCALE GENOMIC DNA]</scope>
    <source>
        <strain evidence="3 4">TMT1-23-1</strain>
    </source>
</reference>
<dbReference type="Proteomes" id="UP000297853">
    <property type="component" value="Unassembled WGS sequence"/>
</dbReference>
<organism evidence="3 4">
    <name type="scientific">Cryobacterium sinapicolor</name>
    <dbReference type="NCBI Taxonomy" id="1259236"/>
    <lineage>
        <taxon>Bacteria</taxon>
        <taxon>Bacillati</taxon>
        <taxon>Actinomycetota</taxon>
        <taxon>Actinomycetes</taxon>
        <taxon>Micrococcales</taxon>
        <taxon>Microbacteriaceae</taxon>
        <taxon>Cryobacterium</taxon>
    </lineage>
</organism>
<dbReference type="InterPro" id="IPR052366">
    <property type="entry name" value="GTP_Pyrophosphokinase"/>
</dbReference>
<feature type="region of interest" description="Disordered" evidence="1">
    <location>
        <begin position="1"/>
        <end position="36"/>
    </location>
</feature>
<dbReference type="PANTHER" id="PTHR47837:SF2">
    <property type="entry name" value="GTP PYROPHOSPHOKINASE YWAC"/>
    <property type="match status" value="1"/>
</dbReference>
<dbReference type="Gene3D" id="1.10.287.860">
    <property type="entry name" value="Nucleotidyltransferase"/>
    <property type="match status" value="1"/>
</dbReference>
<sequence>MDHGTEHGSGTGTGTGTGTGSATAAAAAAAQTTPSHRDLAELRELKTELTRFMLAYKFATDEMMTKINILKEEFASIHDYSPIEHVASRLKSPEGILKKAVRKGCPLVLDDIRAQIQDIAGIRITCSFISDTYRILDMLTSQLDVTVLEVKDYIAAPKPNGYKSLHLIVDIPVFMSDRVDEVTVEIQIRTVAMDFWASLEHKIYYKYRGAVPIDLVADLKQAADVANRLDLKMEGLHDQVLAMDPDGRSETDLLEIAGLSQLALPEGLLAAISRTRAAAPSGADRPEAEQDDEDEAAG</sequence>
<dbReference type="CDD" id="cd05399">
    <property type="entry name" value="NT_Rel-Spo_like"/>
    <property type="match status" value="1"/>
</dbReference>
<dbReference type="SMART" id="SM00954">
    <property type="entry name" value="RelA_SpoT"/>
    <property type="match status" value="1"/>
</dbReference>
<dbReference type="Gene3D" id="3.30.460.10">
    <property type="entry name" value="Beta Polymerase, domain 2"/>
    <property type="match status" value="1"/>
</dbReference>